<dbReference type="PANTHER" id="PTHR43656:SF2">
    <property type="entry name" value="BINDING OXIDOREDUCTASE, PUTATIVE (AFU_ORTHOLOGUE AFUA_2G08260)-RELATED"/>
    <property type="match status" value="1"/>
</dbReference>
<keyword evidence="1" id="KW-0285">Flavoprotein</keyword>
<dbReference type="InterPro" id="IPR013785">
    <property type="entry name" value="Aldolase_TIM"/>
</dbReference>
<reference evidence="4 5" key="1">
    <citation type="submission" date="2019-09" db="EMBL/GenBank/DDBJ databases">
        <authorList>
            <person name="Chandra G."/>
            <person name="Truman W A."/>
        </authorList>
    </citation>
    <scope>NUCLEOTIDE SEQUENCE [LARGE SCALE GENOMIC DNA]</scope>
    <source>
        <strain evidence="4">PS723</strain>
    </source>
</reference>
<accession>A0A5E7D3N9</accession>
<evidence type="ECO:0000256" key="2">
    <source>
        <dbReference type="ARBA" id="ARBA00023002"/>
    </source>
</evidence>
<gene>
    <name evidence="4" type="ORF">PS723_03488</name>
</gene>
<sequence length="410" mass="44269">MNPRPTPSPFSPIAIGPLTLKNRFIKSATNEGMSAQGVPSKQLVKLHSALVAGGTAMTTVAYCAVSNDGRTLPNQLTLTPSSVPHFKALTDGVHQSGGLASAQITHGGCFTFIRERSTKRPLSASGGFNKIGLMSGMFLKQAMNEADMQQVVRDFAQGARLARQAGFDAVEIHMGHGYLLSQFISPMYNKRRDQYGGSLENRLRFPRRVLRAVLDAVGQDMAVICKYSVTEGVRAGNSAEDGAQIARMLEEEGAHLLVLSAGMNAESITTMFGSSFPKENRVQQKNKVIAFAMAIQRRKEPTVEFRELYLLEHARKVRAAVKMPLAYLGGAKSLASIEKIMAEGFDLVAMGRVLLAENDYVNKLESGASRDSICTACNRCVAMMYTPGGTSCVLGQPGDAELNSQKAADR</sequence>
<organism evidence="4 5">
    <name type="scientific">Pseudomonas fluorescens</name>
    <dbReference type="NCBI Taxonomy" id="294"/>
    <lineage>
        <taxon>Bacteria</taxon>
        <taxon>Pseudomonadati</taxon>
        <taxon>Pseudomonadota</taxon>
        <taxon>Gammaproteobacteria</taxon>
        <taxon>Pseudomonadales</taxon>
        <taxon>Pseudomonadaceae</taxon>
        <taxon>Pseudomonas</taxon>
    </lineage>
</organism>
<keyword evidence="2 4" id="KW-0560">Oxidoreductase</keyword>
<dbReference type="GO" id="GO:0016491">
    <property type="term" value="F:oxidoreductase activity"/>
    <property type="evidence" value="ECO:0007669"/>
    <property type="project" value="UniProtKB-KW"/>
</dbReference>
<dbReference type="Pfam" id="PF00724">
    <property type="entry name" value="Oxidored_FMN"/>
    <property type="match status" value="1"/>
</dbReference>
<evidence type="ECO:0000259" key="3">
    <source>
        <dbReference type="Pfam" id="PF00724"/>
    </source>
</evidence>
<dbReference type="PANTHER" id="PTHR43656">
    <property type="entry name" value="BINDING OXIDOREDUCTASE, PUTATIVE (AFU_ORTHOLOGUE AFUA_2G08260)-RELATED"/>
    <property type="match status" value="1"/>
</dbReference>
<name>A0A5E7D3N9_PSEFL</name>
<protein>
    <submittedName>
        <fullName evidence="4">NADH oxidase</fullName>
        <ecNumber evidence="4">1.-.-.-</ecNumber>
    </submittedName>
</protein>
<feature type="domain" description="NADH:flavin oxidoreductase/NADH oxidase N-terminal" evidence="3">
    <location>
        <begin position="10"/>
        <end position="368"/>
    </location>
</feature>
<dbReference type="EMBL" id="CABVHY010000017">
    <property type="protein sequence ID" value="VVO11953.1"/>
    <property type="molecule type" value="Genomic_DNA"/>
</dbReference>
<proteinExistence type="predicted"/>
<dbReference type="InterPro" id="IPR001155">
    <property type="entry name" value="OxRdtase_FMN_N"/>
</dbReference>
<dbReference type="SUPFAM" id="SSF51395">
    <property type="entry name" value="FMN-linked oxidoreductases"/>
    <property type="match status" value="1"/>
</dbReference>
<evidence type="ECO:0000313" key="4">
    <source>
        <dbReference type="EMBL" id="VVO11953.1"/>
    </source>
</evidence>
<dbReference type="Proteomes" id="UP000379480">
    <property type="component" value="Unassembled WGS sequence"/>
</dbReference>
<dbReference type="EC" id="1.-.-.-" evidence="4"/>
<dbReference type="InterPro" id="IPR051799">
    <property type="entry name" value="NADH_flavin_oxidoreductase"/>
</dbReference>
<dbReference type="RefSeq" id="WP_150804865.1">
    <property type="nucleotide sequence ID" value="NZ_CABVHY010000017.1"/>
</dbReference>
<dbReference type="GO" id="GO:0010181">
    <property type="term" value="F:FMN binding"/>
    <property type="evidence" value="ECO:0007669"/>
    <property type="project" value="InterPro"/>
</dbReference>
<dbReference type="AlphaFoldDB" id="A0A5E7D3N9"/>
<dbReference type="CDD" id="cd02803">
    <property type="entry name" value="OYE_like_FMN_family"/>
    <property type="match status" value="1"/>
</dbReference>
<evidence type="ECO:0000256" key="1">
    <source>
        <dbReference type="ARBA" id="ARBA00022630"/>
    </source>
</evidence>
<dbReference type="OrthoDB" id="8523426at2"/>
<dbReference type="Gene3D" id="3.20.20.70">
    <property type="entry name" value="Aldolase class I"/>
    <property type="match status" value="1"/>
</dbReference>
<evidence type="ECO:0000313" key="5">
    <source>
        <dbReference type="Proteomes" id="UP000379480"/>
    </source>
</evidence>